<reference evidence="3" key="1">
    <citation type="submission" date="2016-02" db="EMBL/GenBank/DDBJ databases">
        <title>WGS assembly of Manihot esculenta.</title>
        <authorList>
            <person name="Bredeson J.V."/>
            <person name="Prochnik S.E."/>
            <person name="Lyons J.B."/>
            <person name="Schmutz J."/>
            <person name="Grimwood J."/>
            <person name="Vrebalov J."/>
            <person name="Bart R.S."/>
            <person name="Amuge T."/>
            <person name="Ferguson M.E."/>
            <person name="Green R."/>
            <person name="Putnam N."/>
            <person name="Stites J."/>
            <person name="Rounsley S."/>
            <person name="Rokhsar D.S."/>
        </authorList>
    </citation>
    <scope>NUCLEOTIDE SEQUENCE [LARGE SCALE GENOMIC DNA]</scope>
    <source>
        <tissue evidence="3">Leaf</tissue>
    </source>
</reference>
<proteinExistence type="predicted"/>
<evidence type="ECO:0000313" key="3">
    <source>
        <dbReference type="EMBL" id="OAY43203.1"/>
    </source>
</evidence>
<evidence type="ECO:0000256" key="2">
    <source>
        <dbReference type="ARBA" id="ARBA00022694"/>
    </source>
</evidence>
<name>A0A2C9VDP3_MANES</name>
<gene>
    <name evidence="3" type="ORF">MANES_08G050400</name>
</gene>
<dbReference type="GO" id="GO:0005829">
    <property type="term" value="C:cytosol"/>
    <property type="evidence" value="ECO:0000318"/>
    <property type="project" value="GO_Central"/>
</dbReference>
<dbReference type="PANTHER" id="PTHR20882:SF14">
    <property type="entry name" value="CYTOPLASMIC TRNA 2-THIOLATION PROTEIN 2"/>
    <property type="match status" value="1"/>
</dbReference>
<dbReference type="GO" id="GO:0000049">
    <property type="term" value="F:tRNA binding"/>
    <property type="evidence" value="ECO:0007669"/>
    <property type="project" value="InterPro"/>
</dbReference>
<dbReference type="AlphaFoldDB" id="A0A2C9VDP3"/>
<dbReference type="GO" id="GO:0016783">
    <property type="term" value="F:sulfurtransferase activity"/>
    <property type="evidence" value="ECO:0000318"/>
    <property type="project" value="GO_Central"/>
</dbReference>
<dbReference type="STRING" id="3983.A0A2C9VDP3"/>
<sequence>MQHRAQKNFDAMAFIDECAVYPVASEQVDDAIREMKLDRLTNLPSAVNEAAGKEDILLHLRMVALQKVASENGYTRLILGLCTSRLAGHVLAATIKGQGYYLSADIQYIDARWEVPVGSLKTLPLLNSAPTGINSLVSSFVTRLQLKSLLHFNRIPEIKGVGKDTISSPLSFCPICNNPRKDSDLLSLESHESCQSSRFAAAAAACSSCCFQILLKGALNNGTFLQQLQDCLFSDSEDET</sequence>
<dbReference type="PANTHER" id="PTHR20882">
    <property type="entry name" value="CYTOPLASMIC TRNA 2-THIOLATION PROTEIN 2"/>
    <property type="match status" value="1"/>
</dbReference>
<evidence type="ECO:0008006" key="4">
    <source>
        <dbReference type="Google" id="ProtNLM"/>
    </source>
</evidence>
<dbReference type="EMBL" id="CM004394">
    <property type="protein sequence ID" value="OAY43203.1"/>
    <property type="molecule type" value="Genomic_DNA"/>
</dbReference>
<evidence type="ECO:0000256" key="1">
    <source>
        <dbReference type="ARBA" id="ARBA00022490"/>
    </source>
</evidence>
<dbReference type="InterPro" id="IPR019407">
    <property type="entry name" value="CTU2"/>
</dbReference>
<keyword evidence="2" id="KW-0819">tRNA processing</keyword>
<keyword evidence="1" id="KW-0963">Cytoplasm</keyword>
<protein>
    <recommendedName>
        <fullName evidence="4">Cytoplasmic tRNA 2-thiolation protein 2</fullName>
    </recommendedName>
</protein>
<organism evidence="3">
    <name type="scientific">Manihot esculenta</name>
    <name type="common">Cassava</name>
    <name type="synonym">Jatropha manihot</name>
    <dbReference type="NCBI Taxonomy" id="3983"/>
    <lineage>
        <taxon>Eukaryota</taxon>
        <taxon>Viridiplantae</taxon>
        <taxon>Streptophyta</taxon>
        <taxon>Embryophyta</taxon>
        <taxon>Tracheophyta</taxon>
        <taxon>Spermatophyta</taxon>
        <taxon>Magnoliopsida</taxon>
        <taxon>eudicotyledons</taxon>
        <taxon>Gunneridae</taxon>
        <taxon>Pentapetalae</taxon>
        <taxon>rosids</taxon>
        <taxon>fabids</taxon>
        <taxon>Malpighiales</taxon>
        <taxon>Euphorbiaceae</taxon>
        <taxon>Crotonoideae</taxon>
        <taxon>Manihoteae</taxon>
        <taxon>Manihot</taxon>
    </lineage>
</organism>
<accession>A0A2C9VDP3</accession>
<dbReference type="GO" id="GO:0002143">
    <property type="term" value="P:tRNA wobble position uridine thiolation"/>
    <property type="evidence" value="ECO:0000318"/>
    <property type="project" value="GO_Central"/>
</dbReference>